<evidence type="ECO:0008006" key="3">
    <source>
        <dbReference type="Google" id="ProtNLM"/>
    </source>
</evidence>
<comment type="caution">
    <text evidence="1">The sequence shown here is derived from an EMBL/GenBank/DDBJ whole genome shotgun (WGS) entry which is preliminary data.</text>
</comment>
<name>A0ABS7C9Z1_9BACL</name>
<reference evidence="1 2" key="1">
    <citation type="submission" date="2021-07" db="EMBL/GenBank/DDBJ databases">
        <title>Paenibacillus radiodurans sp. nov., isolated from the southeastern edge of Tengger Desert.</title>
        <authorList>
            <person name="Zhang G."/>
        </authorList>
    </citation>
    <scope>NUCLEOTIDE SEQUENCE [LARGE SCALE GENOMIC DNA]</scope>
    <source>
        <strain evidence="1 2">CCM 7311</strain>
    </source>
</reference>
<dbReference type="RefSeq" id="WP_210041311.1">
    <property type="nucleotide sequence ID" value="NZ_JBHLVU010000073.1"/>
</dbReference>
<evidence type="ECO:0000313" key="1">
    <source>
        <dbReference type="EMBL" id="MBW7457677.1"/>
    </source>
</evidence>
<keyword evidence="2" id="KW-1185">Reference proteome</keyword>
<organism evidence="1 2">
    <name type="scientific">Paenibacillus sepulcri</name>
    <dbReference type="NCBI Taxonomy" id="359917"/>
    <lineage>
        <taxon>Bacteria</taxon>
        <taxon>Bacillati</taxon>
        <taxon>Bacillota</taxon>
        <taxon>Bacilli</taxon>
        <taxon>Bacillales</taxon>
        <taxon>Paenibacillaceae</taxon>
        <taxon>Paenibacillus</taxon>
    </lineage>
</organism>
<evidence type="ECO:0000313" key="2">
    <source>
        <dbReference type="Proteomes" id="UP001519887"/>
    </source>
</evidence>
<protein>
    <recommendedName>
        <fullName evidence="3">BclA C-terminal domain-containing protein</fullName>
    </recommendedName>
</protein>
<gene>
    <name evidence="1" type="ORF">K0U00_26905</name>
</gene>
<sequence>MGTFLDQRSSMNANASGSINVALTAAPALFGVIGLQTRSVANPIVDLTGTIGFSALVAGTTVAVQVVRGTLITDTIIYSAIFTAGIAGVNTRSFTAQDLLAPAAAQTTYSAFISSAVVGSSRVGPEVFWGLASSTV</sequence>
<accession>A0ABS7C9Z1</accession>
<dbReference type="EMBL" id="JAHZIK010000927">
    <property type="protein sequence ID" value="MBW7457677.1"/>
    <property type="molecule type" value="Genomic_DNA"/>
</dbReference>
<dbReference type="Proteomes" id="UP001519887">
    <property type="component" value="Unassembled WGS sequence"/>
</dbReference>
<proteinExistence type="predicted"/>